<keyword evidence="3" id="KW-1185">Reference proteome</keyword>
<dbReference type="PATRIC" id="fig|883158.3.peg.630"/>
<evidence type="ECO:0000313" key="2">
    <source>
        <dbReference type="EMBL" id="EHO72856.1"/>
    </source>
</evidence>
<feature type="transmembrane region" description="Helical" evidence="1">
    <location>
        <begin position="95"/>
        <end position="112"/>
    </location>
</feature>
<dbReference type="AlphaFoldDB" id="H1Q128"/>
<dbReference type="Proteomes" id="UP000016023">
    <property type="component" value="Unassembled WGS sequence"/>
</dbReference>
<name>H1Q128_9BACT</name>
<reference evidence="2 3" key="1">
    <citation type="submission" date="2011-12" db="EMBL/GenBank/DDBJ databases">
        <title>The Genome Sequence of Prevotella micans F0438.</title>
        <authorList>
            <consortium name="The Broad Institute Genome Sequencing Platform"/>
            <person name="Earl A."/>
            <person name="Ward D."/>
            <person name="Feldgarden M."/>
            <person name="Gevers D."/>
            <person name="Izard J."/>
            <person name="Baranova O.V."/>
            <person name="Blanton J.M."/>
            <person name="Wade W.G."/>
            <person name="Dewhirst F.E."/>
            <person name="Young S.K."/>
            <person name="Zeng Q."/>
            <person name="Gargeya S."/>
            <person name="Fitzgerald M."/>
            <person name="Haas B."/>
            <person name="Abouelleil A."/>
            <person name="Alvarado L."/>
            <person name="Arachchi H.M."/>
            <person name="Berlin A."/>
            <person name="Chapman S.B."/>
            <person name="Gearin G."/>
            <person name="Goldberg J."/>
            <person name="Griggs A."/>
            <person name="Gujja S."/>
            <person name="Hansen M."/>
            <person name="Heiman D."/>
            <person name="Howarth C."/>
            <person name="Larimer J."/>
            <person name="Lui A."/>
            <person name="MacDonald P.J.P."/>
            <person name="McCowen C."/>
            <person name="Montmayeur A."/>
            <person name="Murphy C."/>
            <person name="Neiman D."/>
            <person name="Pearson M."/>
            <person name="Priest M."/>
            <person name="Roberts A."/>
            <person name="Saif S."/>
            <person name="Shea T."/>
            <person name="Sisk P."/>
            <person name="Stolte C."/>
            <person name="Sykes S."/>
            <person name="Wortman J."/>
            <person name="Nusbaum C."/>
            <person name="Birren B."/>
        </authorList>
    </citation>
    <scope>NUCLEOTIDE SEQUENCE [LARGE SCALE GENOMIC DNA]</scope>
    <source>
        <strain evidence="2 3">F0438</strain>
    </source>
</reference>
<keyword evidence="1" id="KW-0472">Membrane</keyword>
<organism evidence="2 3">
    <name type="scientific">Prevotella micans F0438</name>
    <dbReference type="NCBI Taxonomy" id="883158"/>
    <lineage>
        <taxon>Bacteria</taxon>
        <taxon>Pseudomonadati</taxon>
        <taxon>Bacteroidota</taxon>
        <taxon>Bacteroidia</taxon>
        <taxon>Bacteroidales</taxon>
        <taxon>Prevotellaceae</taxon>
        <taxon>Prevotella</taxon>
    </lineage>
</organism>
<proteinExistence type="predicted"/>
<dbReference type="HOGENOM" id="CLU_156562_0_0_10"/>
<feature type="transmembrane region" description="Helical" evidence="1">
    <location>
        <begin position="65"/>
        <end position="83"/>
    </location>
</feature>
<gene>
    <name evidence="2" type="ORF">HMPREF9140_00616</name>
</gene>
<accession>H1Q128</accession>
<dbReference type="EMBL" id="AGWK01000018">
    <property type="protein sequence ID" value="EHO72856.1"/>
    <property type="molecule type" value="Genomic_DNA"/>
</dbReference>
<protein>
    <submittedName>
        <fullName evidence="2">Uncharacterized protein</fullName>
    </submittedName>
</protein>
<keyword evidence="1" id="KW-1133">Transmembrane helix</keyword>
<dbReference type="RefSeq" id="WP_006951670.1">
    <property type="nucleotide sequence ID" value="NZ_JH594521.1"/>
</dbReference>
<sequence length="141" mass="16480">MKDLEERYVTTLDDFQHRVENKIRNHNDEPGFPQMPTEMDEQELADYLFYYQAALDSEGTERSRYTVAGILLSLPILVISAFPEEKLPFEGFLNVLLAIGIGIVLFVVYRVLMKFLVRNRIRNVNRDYPQAKDYVDKVLAF</sequence>
<dbReference type="STRING" id="883158.HMPREF9140_00616"/>
<evidence type="ECO:0000313" key="3">
    <source>
        <dbReference type="Proteomes" id="UP000016023"/>
    </source>
</evidence>
<evidence type="ECO:0000256" key="1">
    <source>
        <dbReference type="SAM" id="Phobius"/>
    </source>
</evidence>
<keyword evidence="1" id="KW-0812">Transmembrane</keyword>
<comment type="caution">
    <text evidence="2">The sequence shown here is derived from an EMBL/GenBank/DDBJ whole genome shotgun (WGS) entry which is preliminary data.</text>
</comment>